<evidence type="ECO:0000313" key="3">
    <source>
        <dbReference type="EMBL" id="AUD02634.1"/>
    </source>
</evidence>
<feature type="signal peptide" evidence="1">
    <location>
        <begin position="1"/>
        <end position="21"/>
    </location>
</feature>
<reference evidence="3 4" key="1">
    <citation type="submission" date="2017-11" db="EMBL/GenBank/DDBJ databases">
        <title>Taxonomic description and genome sequences of Spirosoma HA7 sp. nov., isolated from pollen microhabitat of Corylus avellana.</title>
        <authorList>
            <person name="Ambika Manirajan B."/>
            <person name="Suarez C."/>
            <person name="Ratering S."/>
            <person name="Geissler-Plaum R."/>
            <person name="Cardinale M."/>
            <person name="Sylvia S."/>
        </authorList>
    </citation>
    <scope>NUCLEOTIDE SEQUENCE [LARGE SCALE GENOMIC DNA]</scope>
    <source>
        <strain evidence="3 4">HA7</strain>
    </source>
</reference>
<evidence type="ECO:0000256" key="1">
    <source>
        <dbReference type="SAM" id="SignalP"/>
    </source>
</evidence>
<feature type="domain" description="3-keto-alpha-glucoside-1,2-lyase/3-keto-2-hydroxy-glucal hydratase" evidence="2">
    <location>
        <begin position="29"/>
        <end position="232"/>
    </location>
</feature>
<organism evidence="3 4">
    <name type="scientific">Spirosoma pollinicola</name>
    <dbReference type="NCBI Taxonomy" id="2057025"/>
    <lineage>
        <taxon>Bacteria</taxon>
        <taxon>Pseudomonadati</taxon>
        <taxon>Bacteroidota</taxon>
        <taxon>Cytophagia</taxon>
        <taxon>Cytophagales</taxon>
        <taxon>Cytophagaceae</taxon>
        <taxon>Spirosoma</taxon>
    </lineage>
</organism>
<keyword evidence="1" id="KW-0732">Signal</keyword>
<dbReference type="OrthoDB" id="259356at2"/>
<dbReference type="KEGG" id="spir:CWM47_12790"/>
<dbReference type="RefSeq" id="WP_100988351.1">
    <property type="nucleotide sequence ID" value="NZ_CP025096.1"/>
</dbReference>
<dbReference type="AlphaFoldDB" id="A0A2K8YYH9"/>
<gene>
    <name evidence="3" type="ORF">CWM47_12790</name>
</gene>
<accession>A0A2K8YYH9</accession>
<dbReference type="GO" id="GO:0016787">
    <property type="term" value="F:hydrolase activity"/>
    <property type="evidence" value="ECO:0007669"/>
    <property type="project" value="InterPro"/>
</dbReference>
<keyword evidence="4" id="KW-1185">Reference proteome</keyword>
<dbReference type="InterPro" id="IPR010496">
    <property type="entry name" value="AL/BT2_dom"/>
</dbReference>
<feature type="chain" id="PRO_5014739519" evidence="1">
    <location>
        <begin position="22"/>
        <end position="236"/>
    </location>
</feature>
<evidence type="ECO:0000259" key="2">
    <source>
        <dbReference type="Pfam" id="PF06439"/>
    </source>
</evidence>
<name>A0A2K8YYH9_9BACT</name>
<dbReference type="Gene3D" id="2.60.120.560">
    <property type="entry name" value="Exo-inulinase, domain 1"/>
    <property type="match status" value="1"/>
</dbReference>
<dbReference type="Pfam" id="PF06439">
    <property type="entry name" value="3keto-disac_hyd"/>
    <property type="match status" value="1"/>
</dbReference>
<dbReference type="Proteomes" id="UP000232883">
    <property type="component" value="Chromosome"/>
</dbReference>
<protein>
    <submittedName>
        <fullName evidence="3">DUF1080 domain-containing protein</fullName>
    </submittedName>
</protein>
<proteinExistence type="predicted"/>
<sequence length="236" mass="26028">MRVSKLILLLTMILMSQLANGQTGKIPDGFRPIFNGKNLKGWHISRSTHQGSTPNFFVENGAIVGKEKPYGQGGLLLTDKNYKSFELYLEVKLDSFCNSGIFLRSNEGGAAYQIELVLPGNTGDLLGERLNPSKGAKATDREKVWRASGITDGWNAFRIRMAGDIPHLTLWINGVQMWDVEEPKNDFIGEATEGMIGLQCHWTAVYSAAAGSGMPLTSWRPDAAIKFRNLAIKELP</sequence>
<dbReference type="EMBL" id="CP025096">
    <property type="protein sequence ID" value="AUD02634.1"/>
    <property type="molecule type" value="Genomic_DNA"/>
</dbReference>
<evidence type="ECO:0000313" key="4">
    <source>
        <dbReference type="Proteomes" id="UP000232883"/>
    </source>
</evidence>